<protein>
    <submittedName>
        <fullName evidence="1">Nucleotidyltransferase</fullName>
    </submittedName>
</protein>
<dbReference type="PANTHER" id="PTHR34817">
    <property type="entry name" value="NUCLEOTIDYLTRANSFERASE"/>
    <property type="match status" value="1"/>
</dbReference>
<dbReference type="PANTHER" id="PTHR34817:SF1">
    <property type="entry name" value="NUCLEOTIDYLTRANSFERASE"/>
    <property type="match status" value="1"/>
</dbReference>
<dbReference type="OrthoDB" id="9796845at2"/>
<dbReference type="GO" id="GO:0016740">
    <property type="term" value="F:transferase activity"/>
    <property type="evidence" value="ECO:0007669"/>
    <property type="project" value="UniProtKB-KW"/>
</dbReference>
<sequence length="251" mass="28239">MTYPPELHTAVATHPYPLVFATVSGAHLYGFPSADSDWDLRGAHLLPARDLLGLHEPAETLEVNRDERIELDLVTHDLGKFARLLLKRNGYVLEQLLSPLVVHTTPAHAALMDLAPRTVTRWHAHHYLGFSTNQWSLLEKEERARVKPLLYAFRTVLTGIHLMRTGTIEANLIALNDTFKLPYLNDLIALKVGGAEKEPLPDPLDRYRAEHARLMADLERARDNAPLPDAVDERVVNALSDLLVRERLATP</sequence>
<reference evidence="2" key="2">
    <citation type="submission" date="2011-01" db="EMBL/GenBank/DDBJ databases">
        <title>The complete genome of Deinococcus maricopensis DSM 21211.</title>
        <authorList>
            <consortium name="US DOE Joint Genome Institute (JGI-PGF)"/>
            <person name="Lucas S."/>
            <person name="Copeland A."/>
            <person name="Lapidus A."/>
            <person name="Goodwin L."/>
            <person name="Pitluck S."/>
            <person name="Kyrpides N."/>
            <person name="Mavromatis K."/>
            <person name="Pagani I."/>
            <person name="Ivanova N."/>
            <person name="Ovchinnikova G."/>
            <person name="Zeytun A."/>
            <person name="Detter J.C."/>
            <person name="Han C."/>
            <person name="Land M."/>
            <person name="Hauser L."/>
            <person name="Markowitz V."/>
            <person name="Cheng J.-F."/>
            <person name="Hugenholtz P."/>
            <person name="Woyke T."/>
            <person name="Wu D."/>
            <person name="Pukall R."/>
            <person name="Gehrich-Schroeter G."/>
            <person name="Brambilla E."/>
            <person name="Klenk H.-P."/>
            <person name="Eisen J.A."/>
        </authorList>
    </citation>
    <scope>NUCLEOTIDE SEQUENCE [LARGE SCALE GENOMIC DNA]</scope>
    <source>
        <strain evidence="2">DSM 21211 / LMG 22137 / NRRL B-23946 / LB-34</strain>
    </source>
</reference>
<dbReference type="AlphaFoldDB" id="E8U4N7"/>
<dbReference type="HOGENOM" id="CLU_095303_0_0_0"/>
<gene>
    <name evidence="1" type="ordered locus">Deima_3275</name>
</gene>
<reference evidence="1 2" key="1">
    <citation type="journal article" date="2011" name="Stand. Genomic Sci.">
        <title>Complete genome sequence of Deinococcus maricopensis type strain (LB-34).</title>
        <authorList>
            <person name="Pukall R."/>
            <person name="Zeytun A."/>
            <person name="Lucas S."/>
            <person name="Lapidus A."/>
            <person name="Hammon N."/>
            <person name="Deshpande S."/>
            <person name="Nolan M."/>
            <person name="Cheng J.F."/>
            <person name="Pitluck S."/>
            <person name="Liolios K."/>
            <person name="Pagani I."/>
            <person name="Mikhailova N."/>
            <person name="Ivanova N."/>
            <person name="Mavromatis K."/>
            <person name="Pati A."/>
            <person name="Tapia R."/>
            <person name="Han C."/>
            <person name="Goodwin L."/>
            <person name="Chen A."/>
            <person name="Palaniappan K."/>
            <person name="Land M."/>
            <person name="Hauser L."/>
            <person name="Chang Y.J."/>
            <person name="Jeffries C.D."/>
            <person name="Brambilla E.M."/>
            <person name="Rohde M."/>
            <person name="Goker M."/>
            <person name="Detter J.C."/>
            <person name="Woyke T."/>
            <person name="Bristow J."/>
            <person name="Eisen J.A."/>
            <person name="Markowitz V."/>
            <person name="Hugenholtz P."/>
            <person name="Kyrpides N.C."/>
            <person name="Klenk H.P."/>
        </authorList>
    </citation>
    <scope>NUCLEOTIDE SEQUENCE [LARGE SCALE GENOMIC DNA]</scope>
    <source>
        <strain evidence="2">DSM 21211 / LMG 22137 / NRRL B-23946 / LB-34</strain>
    </source>
</reference>
<proteinExistence type="predicted"/>
<dbReference type="Pfam" id="PF10127">
    <property type="entry name" value="RlaP"/>
    <property type="match status" value="1"/>
</dbReference>
<evidence type="ECO:0000313" key="2">
    <source>
        <dbReference type="Proteomes" id="UP000008635"/>
    </source>
</evidence>
<accession>E8U4N7</accession>
<keyword evidence="2" id="KW-1185">Reference proteome</keyword>
<dbReference type="RefSeq" id="WP_013558405.1">
    <property type="nucleotide sequence ID" value="NC_014958.1"/>
</dbReference>
<dbReference type="STRING" id="709986.Deima_3275"/>
<organism evidence="1 2">
    <name type="scientific">Deinococcus maricopensis (strain DSM 21211 / LMG 22137 / NRRL B-23946 / LB-34)</name>
    <dbReference type="NCBI Taxonomy" id="709986"/>
    <lineage>
        <taxon>Bacteria</taxon>
        <taxon>Thermotogati</taxon>
        <taxon>Deinococcota</taxon>
        <taxon>Deinococci</taxon>
        <taxon>Deinococcales</taxon>
        <taxon>Deinococcaceae</taxon>
        <taxon>Deinococcus</taxon>
    </lineage>
</organism>
<evidence type="ECO:0000313" key="1">
    <source>
        <dbReference type="EMBL" id="ADV68902.1"/>
    </source>
</evidence>
<name>E8U4N7_DEIML</name>
<dbReference type="Proteomes" id="UP000008635">
    <property type="component" value="Chromosome"/>
</dbReference>
<dbReference type="KEGG" id="dmr:Deima_3275"/>
<dbReference type="EMBL" id="CP002454">
    <property type="protein sequence ID" value="ADV68902.1"/>
    <property type="molecule type" value="Genomic_DNA"/>
</dbReference>
<keyword evidence="1" id="KW-0808">Transferase</keyword>
<dbReference type="InterPro" id="IPR018775">
    <property type="entry name" value="RlaP"/>
</dbReference>
<dbReference type="eggNOG" id="COG3541">
    <property type="taxonomic scope" value="Bacteria"/>
</dbReference>